<evidence type="ECO:0000256" key="6">
    <source>
        <dbReference type="PROSITE-ProRule" id="PRU01016"/>
    </source>
</evidence>
<dbReference type="Proteomes" id="UP000432015">
    <property type="component" value="Unassembled WGS sequence"/>
</dbReference>
<comment type="similarity">
    <text evidence="6">Belongs to the class I-like SAM-binding methyltransferase superfamily. C5-methyltransferase family.</text>
</comment>
<dbReference type="GO" id="GO:0003886">
    <property type="term" value="F:DNA (cytosine-5-)-methyltransferase activity"/>
    <property type="evidence" value="ECO:0007669"/>
    <property type="project" value="UniProtKB-EC"/>
</dbReference>
<keyword evidence="3 6" id="KW-0808">Transferase</keyword>
<keyword evidence="5" id="KW-0680">Restriction system</keyword>
<dbReference type="PRINTS" id="PR00105">
    <property type="entry name" value="C5METTRFRASE"/>
</dbReference>
<protein>
    <recommendedName>
        <fullName evidence="1">DNA (cytosine-5-)-methyltransferase</fullName>
        <ecNumber evidence="1">2.1.1.37</ecNumber>
    </recommendedName>
</protein>
<name>A0A7K1KTF9_9ACTN</name>
<dbReference type="EMBL" id="WOFH01000001">
    <property type="protein sequence ID" value="MUN35474.1"/>
    <property type="molecule type" value="Genomic_DNA"/>
</dbReference>
<dbReference type="PROSITE" id="PS00094">
    <property type="entry name" value="C5_MTASE_1"/>
    <property type="match status" value="1"/>
</dbReference>
<evidence type="ECO:0000256" key="3">
    <source>
        <dbReference type="ARBA" id="ARBA00022679"/>
    </source>
</evidence>
<evidence type="ECO:0000313" key="8">
    <source>
        <dbReference type="EMBL" id="MUN35474.1"/>
    </source>
</evidence>
<dbReference type="SUPFAM" id="SSF53335">
    <property type="entry name" value="S-adenosyl-L-methionine-dependent methyltransferases"/>
    <property type="match status" value="1"/>
</dbReference>
<dbReference type="PROSITE" id="PS51679">
    <property type="entry name" value="SAM_MT_C5"/>
    <property type="match status" value="1"/>
</dbReference>
<feature type="region of interest" description="Disordered" evidence="7">
    <location>
        <begin position="181"/>
        <end position="256"/>
    </location>
</feature>
<keyword evidence="2 6" id="KW-0489">Methyltransferase</keyword>
<dbReference type="GO" id="GO:0032259">
    <property type="term" value="P:methylation"/>
    <property type="evidence" value="ECO:0007669"/>
    <property type="project" value="UniProtKB-KW"/>
</dbReference>
<evidence type="ECO:0000313" key="9">
    <source>
        <dbReference type="Proteomes" id="UP000432015"/>
    </source>
</evidence>
<accession>A0A7K1KTF9</accession>
<dbReference type="PANTHER" id="PTHR46098">
    <property type="entry name" value="TRNA (CYTOSINE(38)-C(5))-METHYLTRANSFERASE"/>
    <property type="match status" value="1"/>
</dbReference>
<reference evidence="8 9" key="1">
    <citation type="submission" date="2019-11" db="EMBL/GenBank/DDBJ databases">
        <authorList>
            <person name="Cao P."/>
        </authorList>
    </citation>
    <scope>NUCLEOTIDE SEQUENCE [LARGE SCALE GENOMIC DNA]</scope>
    <source>
        <strain evidence="8 9">NEAU-AAG5</strain>
    </source>
</reference>
<feature type="active site" evidence="6">
    <location>
        <position position="78"/>
    </location>
</feature>
<organism evidence="8 9">
    <name type="scientific">Actinomadura litoris</name>
    <dbReference type="NCBI Taxonomy" id="2678616"/>
    <lineage>
        <taxon>Bacteria</taxon>
        <taxon>Bacillati</taxon>
        <taxon>Actinomycetota</taxon>
        <taxon>Actinomycetes</taxon>
        <taxon>Streptosporangiales</taxon>
        <taxon>Thermomonosporaceae</taxon>
        <taxon>Actinomadura</taxon>
    </lineage>
</organism>
<comment type="caution">
    <text evidence="8">The sequence shown here is derived from an EMBL/GenBank/DDBJ whole genome shotgun (WGS) entry which is preliminary data.</text>
</comment>
<proteinExistence type="inferred from homology"/>
<evidence type="ECO:0000256" key="7">
    <source>
        <dbReference type="SAM" id="MobiDB-lite"/>
    </source>
</evidence>
<keyword evidence="4 6" id="KW-0949">S-adenosyl-L-methionine</keyword>
<dbReference type="AlphaFoldDB" id="A0A7K1KTF9"/>
<keyword evidence="9" id="KW-1185">Reference proteome</keyword>
<dbReference type="Pfam" id="PF00145">
    <property type="entry name" value="DNA_methylase"/>
    <property type="match status" value="1"/>
</dbReference>
<gene>
    <name evidence="8" type="ORF">GNZ18_02510</name>
</gene>
<evidence type="ECO:0000256" key="2">
    <source>
        <dbReference type="ARBA" id="ARBA00022603"/>
    </source>
</evidence>
<sequence length="358" mass="38044">MSAPRPLALGSLCSGYGGLEMAAAQVLDVRPVWVADPAPGAAAVLAHRFPGVSNLGDLTAVDFGQVPRVDVLCAGFPCQDLSYAGQGAGIREGTRSGLWYAIADAVGVLRPRYLVLENVAAIVARRPGLDVVLADLAALGLTAEWTTLRASDIGAPHERARWLLLAHDPASAVADTAHLRHQRNGHPWPGRPGPAHRRHAAPHIPCDRRHQGRPQPTGQQGRPDAALRRSQAADPDPYHAGRQGYRPALTSRRPVPADPAVWGRYALAITRWQHLTGRTAPHPTEPTGRGGAHRLSPRFVEWLMGLPDGWVTDVPGLSRTRQLTLLGNGVVPAQGAAALAVLLGRLAADRTPYEGTAA</sequence>
<dbReference type="InterPro" id="IPR018117">
    <property type="entry name" value="C5_DNA_meth_AS"/>
</dbReference>
<dbReference type="Gene3D" id="3.40.50.150">
    <property type="entry name" value="Vaccinia Virus protein VP39"/>
    <property type="match status" value="1"/>
</dbReference>
<dbReference type="PANTHER" id="PTHR46098:SF1">
    <property type="entry name" value="TRNA (CYTOSINE(38)-C(5))-METHYLTRANSFERASE"/>
    <property type="match status" value="1"/>
</dbReference>
<evidence type="ECO:0000256" key="1">
    <source>
        <dbReference type="ARBA" id="ARBA00011975"/>
    </source>
</evidence>
<evidence type="ECO:0000256" key="4">
    <source>
        <dbReference type="ARBA" id="ARBA00022691"/>
    </source>
</evidence>
<evidence type="ECO:0000256" key="5">
    <source>
        <dbReference type="ARBA" id="ARBA00022747"/>
    </source>
</evidence>
<dbReference type="GO" id="GO:0009307">
    <property type="term" value="P:DNA restriction-modification system"/>
    <property type="evidence" value="ECO:0007669"/>
    <property type="project" value="UniProtKB-KW"/>
</dbReference>
<dbReference type="InterPro" id="IPR050750">
    <property type="entry name" value="C5-MTase"/>
</dbReference>
<dbReference type="InterPro" id="IPR001525">
    <property type="entry name" value="C5_MeTfrase"/>
</dbReference>
<dbReference type="InterPro" id="IPR029063">
    <property type="entry name" value="SAM-dependent_MTases_sf"/>
</dbReference>
<feature type="compositionally biased region" description="Low complexity" evidence="7">
    <location>
        <begin position="213"/>
        <end position="223"/>
    </location>
</feature>
<dbReference type="EC" id="2.1.1.37" evidence="1"/>